<feature type="binding site" evidence="9">
    <location>
        <position position="352"/>
    </location>
    <ligand>
        <name>Zn(2+)</name>
        <dbReference type="ChEBI" id="CHEBI:29105"/>
        <note>catalytic</note>
    </ligand>
</feature>
<keyword evidence="4 9" id="KW-0479">Metal-binding</keyword>
<protein>
    <recommendedName>
        <fullName evidence="11">Aminopeptidase</fullName>
        <ecNumber evidence="11">3.4.11.-</ecNumber>
    </recommendedName>
</protein>
<dbReference type="Gene3D" id="2.60.40.1910">
    <property type="match status" value="1"/>
</dbReference>
<dbReference type="Pfam" id="PF17900">
    <property type="entry name" value="Peptidase_M1_N"/>
    <property type="match status" value="1"/>
</dbReference>
<dbReference type="InterPro" id="IPR027268">
    <property type="entry name" value="Peptidase_M4/M1_CTD_sf"/>
</dbReference>
<feature type="binding site" evidence="9">
    <location>
        <position position="333"/>
    </location>
    <ligand>
        <name>Zn(2+)</name>
        <dbReference type="ChEBI" id="CHEBI:29105"/>
        <note>catalytic</note>
    </ligand>
</feature>
<feature type="site" description="Transition state stabilizer" evidence="10">
    <location>
        <position position="415"/>
    </location>
</feature>
<dbReference type="OrthoDB" id="10031169at2759"/>
<organism evidence="15 16">
    <name type="scientific">Zancudomyces culisetae</name>
    <name type="common">Gut fungus</name>
    <name type="synonym">Smittium culisetae</name>
    <dbReference type="NCBI Taxonomy" id="1213189"/>
    <lineage>
        <taxon>Eukaryota</taxon>
        <taxon>Fungi</taxon>
        <taxon>Fungi incertae sedis</taxon>
        <taxon>Zoopagomycota</taxon>
        <taxon>Kickxellomycotina</taxon>
        <taxon>Harpellomycetes</taxon>
        <taxon>Harpellales</taxon>
        <taxon>Legeriomycetaceae</taxon>
        <taxon>Zancudomyces</taxon>
    </lineage>
</organism>
<evidence type="ECO:0000256" key="1">
    <source>
        <dbReference type="ARBA" id="ARBA00010136"/>
    </source>
</evidence>
<evidence type="ECO:0000256" key="9">
    <source>
        <dbReference type="PIRSR" id="PIRSR634016-3"/>
    </source>
</evidence>
<evidence type="ECO:0000313" key="15">
    <source>
        <dbReference type="EMBL" id="OMH84586.1"/>
    </source>
</evidence>
<dbReference type="InterPro" id="IPR042097">
    <property type="entry name" value="Aminopeptidase_N-like_N_sf"/>
</dbReference>
<dbReference type="Gene3D" id="2.60.40.1730">
    <property type="entry name" value="tricorn interacting facor f3 domain"/>
    <property type="match status" value="1"/>
</dbReference>
<keyword evidence="16" id="KW-1185">Reference proteome</keyword>
<proteinExistence type="inferred from homology"/>
<dbReference type="Pfam" id="PF01433">
    <property type="entry name" value="Peptidase_M1"/>
    <property type="match status" value="1"/>
</dbReference>
<dbReference type="PRINTS" id="PR00756">
    <property type="entry name" value="ALADIPTASE"/>
</dbReference>
<dbReference type="GO" id="GO:0008270">
    <property type="term" value="F:zinc ion binding"/>
    <property type="evidence" value="ECO:0007669"/>
    <property type="project" value="UniProtKB-UniRule"/>
</dbReference>
<keyword evidence="7 11" id="KW-0482">Metalloprotease</keyword>
<feature type="binding site" evidence="9">
    <location>
        <position position="329"/>
    </location>
    <ligand>
        <name>Zn(2+)</name>
        <dbReference type="ChEBI" id="CHEBI:29105"/>
        <note>catalytic</note>
    </ligand>
</feature>
<evidence type="ECO:0000256" key="6">
    <source>
        <dbReference type="ARBA" id="ARBA00022833"/>
    </source>
</evidence>
<dbReference type="GO" id="GO:0005737">
    <property type="term" value="C:cytoplasm"/>
    <property type="evidence" value="ECO:0007669"/>
    <property type="project" value="TreeGrafter"/>
</dbReference>
<feature type="active site" description="Proton acceptor" evidence="8">
    <location>
        <position position="330"/>
    </location>
</feature>
<evidence type="ECO:0000256" key="10">
    <source>
        <dbReference type="PIRSR" id="PIRSR634016-4"/>
    </source>
</evidence>
<comment type="similarity">
    <text evidence="1 11">Belongs to the peptidase M1 family.</text>
</comment>
<dbReference type="SUPFAM" id="SSF63737">
    <property type="entry name" value="Leukotriene A4 hydrolase N-terminal domain"/>
    <property type="match status" value="1"/>
</dbReference>
<dbReference type="GO" id="GO:0042277">
    <property type="term" value="F:peptide binding"/>
    <property type="evidence" value="ECO:0007669"/>
    <property type="project" value="TreeGrafter"/>
</dbReference>
<accession>A0A1R1PUB5</accession>
<dbReference type="GO" id="GO:0006508">
    <property type="term" value="P:proteolysis"/>
    <property type="evidence" value="ECO:0007669"/>
    <property type="project" value="UniProtKB-KW"/>
</dbReference>
<dbReference type="EMBL" id="LSSK01000175">
    <property type="protein sequence ID" value="OMH84586.1"/>
    <property type="molecule type" value="Genomic_DNA"/>
</dbReference>
<dbReference type="GO" id="GO:0043171">
    <property type="term" value="P:peptide catabolic process"/>
    <property type="evidence" value="ECO:0007669"/>
    <property type="project" value="TreeGrafter"/>
</dbReference>
<comment type="caution">
    <text evidence="15">The sequence shown here is derived from an EMBL/GenBank/DDBJ whole genome shotgun (WGS) entry which is preliminary data.</text>
</comment>
<dbReference type="Gene3D" id="1.10.390.10">
    <property type="entry name" value="Neutral Protease Domain 2"/>
    <property type="match status" value="1"/>
</dbReference>
<keyword evidence="3 11" id="KW-0645">Protease</keyword>
<dbReference type="GO" id="GO:0070006">
    <property type="term" value="F:metalloaminopeptidase activity"/>
    <property type="evidence" value="ECO:0007669"/>
    <property type="project" value="TreeGrafter"/>
</dbReference>
<dbReference type="InterPro" id="IPR014782">
    <property type="entry name" value="Peptidase_M1_dom"/>
</dbReference>
<name>A0A1R1PUB5_ZANCU</name>
<evidence type="ECO:0000259" key="12">
    <source>
        <dbReference type="Pfam" id="PF01433"/>
    </source>
</evidence>
<evidence type="ECO:0000313" key="16">
    <source>
        <dbReference type="Proteomes" id="UP000188320"/>
    </source>
</evidence>
<keyword evidence="5 11" id="KW-0378">Hydrolase</keyword>
<gene>
    <name evidence="15" type="ORF">AX774_g1883</name>
</gene>
<dbReference type="FunFam" id="2.60.40.1730:FF:000002">
    <property type="entry name" value="Aminopeptidase"/>
    <property type="match status" value="1"/>
</dbReference>
<dbReference type="InterPro" id="IPR050344">
    <property type="entry name" value="Peptidase_M1_aminopeptidases"/>
</dbReference>
<evidence type="ECO:0000256" key="5">
    <source>
        <dbReference type="ARBA" id="ARBA00022801"/>
    </source>
</evidence>
<feature type="domain" description="Peptidase M1 membrane alanine aminopeptidase" evidence="12">
    <location>
        <begin position="257"/>
        <end position="474"/>
    </location>
</feature>
<dbReference type="GO" id="GO:0016020">
    <property type="term" value="C:membrane"/>
    <property type="evidence" value="ECO:0007669"/>
    <property type="project" value="TreeGrafter"/>
</dbReference>
<dbReference type="Proteomes" id="UP000188320">
    <property type="component" value="Unassembled WGS sequence"/>
</dbReference>
<sequence length="901" mass="100826">MTSHKSQTASRVEEVEDREILPASVKPVHYDLSLTPDLEKLEFEGQVAIDLEVKEATDKIVLNSNELTIKQVVVESSSEGQQTKTQEVAKGKYDVDPEMERLTIQLDEKLQVGSKTVLKLKFSGVLNDLMVGFYRSKYTDGQGNEKNMATTQFEPTDARRAFPCWDEPALKATFTVTLHVPKGLTALSNMEVESDQEGSNGLREVRFEKTPIMSTYLLAFVVGELEYIEAYTSGKFNEKPIRCRIYTPPGQSERGQFALDVTVKVLEYFAEIFGIAYPLPKMDQVAVPDFEAGAMENWGLVTYRTIALLVDEKNSGSRAKQQVAATVSHELAHQWFGNLVTMEWWSELWLNEGFATWVGNLAVDYVFPEWQTWTQFLVDDYSRALTMDSMRSSHAIQVPVKRPADISQIFDIISYSKGASTIRMLSAYLGLDTFLQGIRLYLSRHKYDNASTDDLWAALSETSGRDVAKFMKLWTKTVGYPLLTVSASENSTTNNNSITVTQSRFLSSGHATPEEDTTVWWVPLLMSTGVDGSSGGQIADAVLSTRSAEIPLPANFTNEWYKLNTGTVSLVRVKYPDAAISRLSAAIEQGKLALNDRIGLVADAGALAYSGHSKTSHFLTLLLSFKDEDNLVVWQEIAIRLEALMSAWNEEPDSTIDKLKNLQRSLFAGLVARVGWEPTPGEDSLTSRLRSLAIRAAGMAGDQAIIDEAKRRFNRFLVDDDSSALHSDLRAPVFALAIYYGGLDQYNLVKNYYLNTSLPMDQRIIALNSLGSTNNPDIAKLTLDFVLSDHVRSQDLYNGLLYLSTHKNTRSLLWNWYTSNYEMLLDRYRASMASLGIMVKICAGEFSSTAQADLVSAFFDDKDTSKFSRALDQTLERIRAKAAWVSRDRSDVDSWLASHNY</sequence>
<dbReference type="SUPFAM" id="SSF55486">
    <property type="entry name" value="Metalloproteases ('zincins'), catalytic domain"/>
    <property type="match status" value="1"/>
</dbReference>
<comment type="cofactor">
    <cofactor evidence="9 11">
        <name>Zn(2+)</name>
        <dbReference type="ChEBI" id="CHEBI:29105"/>
    </cofactor>
    <text evidence="9 11">Binds 1 zinc ion per subunit.</text>
</comment>
<dbReference type="FunFam" id="1.25.50.20:FF:000002">
    <property type="entry name" value="Aminopeptidase"/>
    <property type="match status" value="1"/>
</dbReference>
<dbReference type="FunFam" id="1.10.390.10:FF:000001">
    <property type="entry name" value="Aminopeptidase"/>
    <property type="match status" value="1"/>
</dbReference>
<feature type="domain" description="Aminopeptidase N-like N-terminal" evidence="14">
    <location>
        <begin position="26"/>
        <end position="217"/>
    </location>
</feature>
<dbReference type="PANTHER" id="PTHR11533">
    <property type="entry name" value="PROTEASE M1 ZINC METALLOPROTEASE"/>
    <property type="match status" value="1"/>
</dbReference>
<evidence type="ECO:0000256" key="11">
    <source>
        <dbReference type="RuleBase" id="RU364040"/>
    </source>
</evidence>
<dbReference type="PANTHER" id="PTHR11533:SF174">
    <property type="entry name" value="PUROMYCIN-SENSITIVE AMINOPEPTIDASE-RELATED"/>
    <property type="match status" value="1"/>
</dbReference>
<dbReference type="Pfam" id="PF11838">
    <property type="entry name" value="ERAP1_C"/>
    <property type="match status" value="1"/>
</dbReference>
<dbReference type="AlphaFoldDB" id="A0A1R1PUB5"/>
<dbReference type="InterPro" id="IPR001930">
    <property type="entry name" value="Peptidase_M1"/>
</dbReference>
<evidence type="ECO:0000259" key="14">
    <source>
        <dbReference type="Pfam" id="PF17900"/>
    </source>
</evidence>
<dbReference type="GO" id="GO:0005615">
    <property type="term" value="C:extracellular space"/>
    <property type="evidence" value="ECO:0007669"/>
    <property type="project" value="TreeGrafter"/>
</dbReference>
<dbReference type="Gene3D" id="1.25.50.20">
    <property type="match status" value="1"/>
</dbReference>
<evidence type="ECO:0000256" key="8">
    <source>
        <dbReference type="PIRSR" id="PIRSR634016-1"/>
    </source>
</evidence>
<evidence type="ECO:0000256" key="2">
    <source>
        <dbReference type="ARBA" id="ARBA00022438"/>
    </source>
</evidence>
<dbReference type="EC" id="3.4.11.-" evidence="11"/>
<dbReference type="InterPro" id="IPR034016">
    <property type="entry name" value="M1_APN-typ"/>
</dbReference>
<evidence type="ECO:0000256" key="7">
    <source>
        <dbReference type="ARBA" id="ARBA00023049"/>
    </source>
</evidence>
<dbReference type="InterPro" id="IPR024571">
    <property type="entry name" value="ERAP1-like_C_dom"/>
</dbReference>
<dbReference type="InterPro" id="IPR045357">
    <property type="entry name" value="Aminopeptidase_N-like_N"/>
</dbReference>
<reference evidence="16" key="1">
    <citation type="submission" date="2017-01" db="EMBL/GenBank/DDBJ databases">
        <authorList>
            <person name="Wang Y."/>
            <person name="White M."/>
            <person name="Kvist S."/>
            <person name="Moncalvo J.-M."/>
        </authorList>
    </citation>
    <scope>NUCLEOTIDE SEQUENCE [LARGE SCALE GENOMIC DNA]</scope>
    <source>
        <strain evidence="16">COL-18-3</strain>
    </source>
</reference>
<feature type="domain" description="ERAP1-like C-terminal" evidence="13">
    <location>
        <begin position="560"/>
        <end position="880"/>
    </location>
</feature>
<dbReference type="CDD" id="cd09601">
    <property type="entry name" value="M1_APN-Q_like"/>
    <property type="match status" value="1"/>
</dbReference>
<keyword evidence="6 9" id="KW-0862">Zinc</keyword>
<evidence type="ECO:0000256" key="3">
    <source>
        <dbReference type="ARBA" id="ARBA00022670"/>
    </source>
</evidence>
<evidence type="ECO:0000256" key="4">
    <source>
        <dbReference type="ARBA" id="ARBA00022723"/>
    </source>
</evidence>
<evidence type="ECO:0000259" key="13">
    <source>
        <dbReference type="Pfam" id="PF11838"/>
    </source>
</evidence>
<keyword evidence="2 11" id="KW-0031">Aminopeptidase</keyword>